<reference evidence="1 2" key="1">
    <citation type="submission" date="2021-01" db="EMBL/GenBank/DDBJ databases">
        <title>Genomic Encyclopedia of Type Strains, Phase IV (KMG-IV): sequencing the most valuable type-strain genomes for metagenomic binning, comparative biology and taxonomic classification.</title>
        <authorList>
            <person name="Goeker M."/>
        </authorList>
    </citation>
    <scope>NUCLEOTIDE SEQUENCE [LARGE SCALE GENOMIC DNA]</scope>
    <source>
        <strain evidence="1 2">DSM 105482</strain>
    </source>
</reference>
<protein>
    <submittedName>
        <fullName evidence="1">Uncharacterized protein</fullName>
    </submittedName>
</protein>
<name>A0ABS2QJK0_9BACI</name>
<evidence type="ECO:0000313" key="1">
    <source>
        <dbReference type="EMBL" id="MBM7692471.1"/>
    </source>
</evidence>
<dbReference type="Proteomes" id="UP000823486">
    <property type="component" value="Unassembled WGS sequence"/>
</dbReference>
<proteinExistence type="predicted"/>
<dbReference type="EMBL" id="JAFBFI010000007">
    <property type="protein sequence ID" value="MBM7692471.1"/>
    <property type="molecule type" value="Genomic_DNA"/>
</dbReference>
<gene>
    <name evidence="1" type="ORF">JOC77_001901</name>
</gene>
<dbReference type="RefSeq" id="WP_204542106.1">
    <property type="nucleotide sequence ID" value="NZ_JAFBFI010000007.1"/>
</dbReference>
<evidence type="ECO:0000313" key="2">
    <source>
        <dbReference type="Proteomes" id="UP000823486"/>
    </source>
</evidence>
<keyword evidence="2" id="KW-1185">Reference proteome</keyword>
<sequence length="53" mass="6092">MSEQMYSNIEVDRNTLNSKVQELVRLMNKRGYEDYTRGGLGALRQKKTAVNGQ</sequence>
<accession>A0ABS2QJK0</accession>
<comment type="caution">
    <text evidence="1">The sequence shown here is derived from an EMBL/GenBank/DDBJ whole genome shotgun (WGS) entry which is preliminary data.</text>
</comment>
<organism evidence="1 2">
    <name type="scientific">Peribacillus deserti</name>
    <dbReference type="NCBI Taxonomy" id="673318"/>
    <lineage>
        <taxon>Bacteria</taxon>
        <taxon>Bacillati</taxon>
        <taxon>Bacillota</taxon>
        <taxon>Bacilli</taxon>
        <taxon>Bacillales</taxon>
        <taxon>Bacillaceae</taxon>
        <taxon>Peribacillus</taxon>
    </lineage>
</organism>